<protein>
    <recommendedName>
        <fullName evidence="4">Phosphate ABC transporter permease</fullName>
    </recommendedName>
</protein>
<evidence type="ECO:0008006" key="4">
    <source>
        <dbReference type="Google" id="ProtNLM"/>
    </source>
</evidence>
<evidence type="ECO:0000313" key="3">
    <source>
        <dbReference type="Proteomes" id="UP000830835"/>
    </source>
</evidence>
<gene>
    <name evidence="2" type="ORF">JX360_08725</name>
</gene>
<feature type="transmembrane region" description="Helical" evidence="1">
    <location>
        <begin position="37"/>
        <end position="54"/>
    </location>
</feature>
<dbReference type="RefSeq" id="WP_244350267.1">
    <property type="nucleotide sequence ID" value="NZ_JAFIRA010000019.1"/>
</dbReference>
<comment type="caution">
    <text evidence="2">The sequence shown here is derived from an EMBL/GenBank/DDBJ whole genome shotgun (WGS) entry which is preliminary data.</text>
</comment>
<keyword evidence="3" id="KW-1185">Reference proteome</keyword>
<keyword evidence="1" id="KW-0472">Membrane</keyword>
<keyword evidence="1" id="KW-0812">Transmembrane</keyword>
<reference evidence="2" key="1">
    <citation type="submission" date="2021-02" db="EMBL/GenBank/DDBJ databases">
        <title>The CRISPR/cas machinery reduction and long-range gene transfer in the hot spring cyanobacterium Synechococcus.</title>
        <authorList>
            <person name="Dvorak P."/>
            <person name="Jahodarova E."/>
            <person name="Hasler P."/>
            <person name="Poulickova A."/>
        </authorList>
    </citation>
    <scope>NUCLEOTIDE SEQUENCE</scope>
    <source>
        <strain evidence="2">Rupite</strain>
    </source>
</reference>
<organism evidence="2 3">
    <name type="scientific">Thermostichus vulcanus str. 'Rupite'</name>
    <dbReference type="NCBI Taxonomy" id="2813851"/>
    <lineage>
        <taxon>Bacteria</taxon>
        <taxon>Bacillati</taxon>
        <taxon>Cyanobacteriota</taxon>
        <taxon>Cyanophyceae</taxon>
        <taxon>Thermostichales</taxon>
        <taxon>Thermostichaceae</taxon>
        <taxon>Thermostichus</taxon>
    </lineage>
</organism>
<feature type="transmembrane region" description="Helical" evidence="1">
    <location>
        <begin position="60"/>
        <end position="84"/>
    </location>
</feature>
<evidence type="ECO:0000256" key="1">
    <source>
        <dbReference type="SAM" id="Phobius"/>
    </source>
</evidence>
<keyword evidence="1" id="KW-1133">Transmembrane helix</keyword>
<name>A0ABT0CB18_THEVL</name>
<proteinExistence type="predicted"/>
<accession>A0ABT0CB18</accession>
<dbReference type="Proteomes" id="UP000830835">
    <property type="component" value="Unassembled WGS sequence"/>
</dbReference>
<sequence length="223" mass="25403">MLLELTPEECEAVIPVVPTRLQYAAYWSDALKSTGRIITAILVGVALLVLSRAFGEGSFLGAICFLAGILSLLYPFLWGPLYVISRRQLAFREIPYGGLFFGQVLRTRRVNVVVEEREKLDENGDLYIEEVRERQFEMEMGDETGLTYRLRAKDDPRYGRIVKKQSVIGLVKAYSRDLQRRPTLSEVYVVKLGEWVGDVSYLDREAFLDMADELLELQAQGQV</sequence>
<dbReference type="EMBL" id="JAFIRA010000019">
    <property type="protein sequence ID" value="MCJ2542987.1"/>
    <property type="molecule type" value="Genomic_DNA"/>
</dbReference>
<evidence type="ECO:0000313" key="2">
    <source>
        <dbReference type="EMBL" id="MCJ2542987.1"/>
    </source>
</evidence>